<sequence length="542" mass="56989">MALSPILAIPLLSANQSAKEATINDAISFLEQASNRARDLDFAAGDVVLPVLDLQRYFMFRCKNVTGLRALTIPATSRVFVVDNSTGTNMVNVVRGAATLPLPTGTTAVFYVDGNYLIYLYFSDNGGTIPFTSLSDTPVNYSGMKGRFMRVKDTEDGVEFAPAGASISNFTDLSDTPVDYTGSAGMAVRVNAAGTALTFTNESGSLRDLNDVPDSYAGAAHQYLRIKADETGIEFVPSGDLISMFRDLTDTPVTYEGYGGFVVRVREDESGLEFVAGGGGITEFTELTDAPNSFTGFEGAYLRVKNDGTGIEFVYSGDSLEDFTDLADTPDTLSGAGGMVVRVKEDESGLEFYGLPTGGGGGAGTFLELADTPDNFTDAGGKSVRVKADATGLEFFDQPASGAKTFLGLTDTPADYSGQAGKTVRVNSAADGLEFYNPSGLTVTTKTANYTLALPDASGYVRMNVVATNTLTVPPNSVVAFPIGTAIPIRQIGAGQTTVVAGTGVVVNTSETLKLRKQHSGATLIKVATDVWDLVGDVELLP</sequence>
<dbReference type="EMBL" id="JAGWCR010000004">
    <property type="protein sequence ID" value="MBS3648874.1"/>
    <property type="molecule type" value="Genomic_DNA"/>
</dbReference>
<gene>
    <name evidence="1" type="ORF">KEU06_09670</name>
</gene>
<dbReference type="RefSeq" id="WP_188254436.1">
    <property type="nucleotide sequence ID" value="NZ_JABVCF010000004.1"/>
</dbReference>
<dbReference type="AlphaFoldDB" id="A0A942I2T7"/>
<evidence type="ECO:0000313" key="2">
    <source>
        <dbReference type="Proteomes" id="UP000680348"/>
    </source>
</evidence>
<comment type="caution">
    <text evidence="1">The sequence shown here is derived from an EMBL/GenBank/DDBJ whole genome shotgun (WGS) entry which is preliminary data.</text>
</comment>
<dbReference type="Proteomes" id="UP000680348">
    <property type="component" value="Unassembled WGS sequence"/>
</dbReference>
<accession>A0A942I2T7</accession>
<protein>
    <submittedName>
        <fullName evidence="1">Uncharacterized protein</fullName>
    </submittedName>
</protein>
<name>A0A942I2T7_9HYPH</name>
<keyword evidence="2" id="KW-1185">Reference proteome</keyword>
<evidence type="ECO:0000313" key="1">
    <source>
        <dbReference type="EMBL" id="MBS3648874.1"/>
    </source>
</evidence>
<organism evidence="1 2">
    <name type="scientific">Pseudaminobacter soli</name>
    <name type="common">ex Zhang et al. 2022</name>
    <dbReference type="NCBI Taxonomy" id="2831468"/>
    <lineage>
        <taxon>Bacteria</taxon>
        <taxon>Pseudomonadati</taxon>
        <taxon>Pseudomonadota</taxon>
        <taxon>Alphaproteobacteria</taxon>
        <taxon>Hyphomicrobiales</taxon>
        <taxon>Phyllobacteriaceae</taxon>
        <taxon>Pseudaminobacter</taxon>
    </lineage>
</organism>
<proteinExistence type="predicted"/>
<reference evidence="1" key="1">
    <citation type="submission" date="2021-04" db="EMBL/GenBank/DDBJ databases">
        <title>Pseudaminobacter soli sp. nov., isolated from paddy soil contaminated by heavy metals.</title>
        <authorList>
            <person name="Zhang K."/>
        </authorList>
    </citation>
    <scope>NUCLEOTIDE SEQUENCE</scope>
    <source>
        <strain evidence="1">19-2017</strain>
    </source>
</reference>